<evidence type="ECO:0000256" key="2">
    <source>
        <dbReference type="SAM" id="SignalP"/>
    </source>
</evidence>
<gene>
    <name evidence="3" type="ORF">BRAFLDRAFT_81491</name>
</gene>
<sequence>MGLAMATHQIFVATLLVLLLWKDDRVGTEAREVTMHGRQEEDRCVCTFVSPYLPADYSQSPSQQSRRPDCTDSILDSEFIKQELHFMRRHQIANRKQRVDVMFEEMLQMRELNQRLMFELQDQSDKSEEYRTKLDTLTKRVENIDVNMNEFMFAFAGMKRMVTPGETLPNLAEEPLEEPEVKKEPPVPGSGDIVFDDVDYDIVPNPRRRRETDQS</sequence>
<dbReference type="EMBL" id="GG666675">
    <property type="protein sequence ID" value="EEN44363.1"/>
    <property type="molecule type" value="Genomic_DNA"/>
</dbReference>
<name>C3ZT18_BRAFL</name>
<dbReference type="AlphaFoldDB" id="C3ZT18"/>
<proteinExistence type="predicted"/>
<feature type="region of interest" description="Disordered" evidence="1">
    <location>
        <begin position="171"/>
        <end position="215"/>
    </location>
</feature>
<reference evidence="3" key="1">
    <citation type="journal article" date="2008" name="Nature">
        <title>The amphioxus genome and the evolution of the chordate karyotype.</title>
        <authorList>
            <consortium name="US DOE Joint Genome Institute (JGI-PGF)"/>
            <person name="Putnam N.H."/>
            <person name="Butts T."/>
            <person name="Ferrier D.E.K."/>
            <person name="Furlong R.F."/>
            <person name="Hellsten U."/>
            <person name="Kawashima T."/>
            <person name="Robinson-Rechavi M."/>
            <person name="Shoguchi E."/>
            <person name="Terry A."/>
            <person name="Yu J.-K."/>
            <person name="Benito-Gutierrez E.L."/>
            <person name="Dubchak I."/>
            <person name="Garcia-Fernandez J."/>
            <person name="Gibson-Brown J.J."/>
            <person name="Grigoriev I.V."/>
            <person name="Horton A.C."/>
            <person name="de Jong P.J."/>
            <person name="Jurka J."/>
            <person name="Kapitonov V.V."/>
            <person name="Kohara Y."/>
            <person name="Kuroki Y."/>
            <person name="Lindquist E."/>
            <person name="Lucas S."/>
            <person name="Osoegawa K."/>
            <person name="Pennacchio L.A."/>
            <person name="Salamov A.A."/>
            <person name="Satou Y."/>
            <person name="Sauka-Spengler T."/>
            <person name="Schmutz J."/>
            <person name="Shin-I T."/>
            <person name="Toyoda A."/>
            <person name="Bronner-Fraser M."/>
            <person name="Fujiyama A."/>
            <person name="Holland L.Z."/>
            <person name="Holland P.W.H."/>
            <person name="Satoh N."/>
            <person name="Rokhsar D.S."/>
        </authorList>
    </citation>
    <scope>NUCLEOTIDE SEQUENCE [LARGE SCALE GENOMIC DNA]</scope>
    <source>
        <strain evidence="3">S238N-H82</strain>
        <tissue evidence="3">Testes</tissue>
    </source>
</reference>
<feature type="signal peptide" evidence="2">
    <location>
        <begin position="1"/>
        <end position="30"/>
    </location>
</feature>
<keyword evidence="2" id="KW-0732">Signal</keyword>
<feature type="chain" id="PRO_5002937155" evidence="2">
    <location>
        <begin position="31"/>
        <end position="215"/>
    </location>
</feature>
<organism>
    <name type="scientific">Branchiostoma floridae</name>
    <name type="common">Florida lancelet</name>
    <name type="synonym">Amphioxus</name>
    <dbReference type="NCBI Taxonomy" id="7739"/>
    <lineage>
        <taxon>Eukaryota</taxon>
        <taxon>Metazoa</taxon>
        <taxon>Chordata</taxon>
        <taxon>Cephalochordata</taxon>
        <taxon>Leptocardii</taxon>
        <taxon>Amphioxiformes</taxon>
        <taxon>Branchiostomatidae</taxon>
        <taxon>Branchiostoma</taxon>
    </lineage>
</organism>
<accession>C3ZT18</accession>
<protein>
    <submittedName>
        <fullName evidence="3">Uncharacterized protein</fullName>
    </submittedName>
</protein>
<evidence type="ECO:0000256" key="1">
    <source>
        <dbReference type="SAM" id="MobiDB-lite"/>
    </source>
</evidence>
<evidence type="ECO:0000313" key="3">
    <source>
        <dbReference type="EMBL" id="EEN44363.1"/>
    </source>
</evidence>
<dbReference type="InParanoid" id="C3ZT18"/>